<feature type="region of interest" description="Disordered" evidence="1">
    <location>
        <begin position="243"/>
        <end position="295"/>
    </location>
</feature>
<dbReference type="Proteomes" id="UP000481643">
    <property type="component" value="Unassembled WGS sequence"/>
</dbReference>
<evidence type="ECO:0000313" key="3">
    <source>
        <dbReference type="Proteomes" id="UP000481643"/>
    </source>
</evidence>
<evidence type="ECO:0000256" key="1">
    <source>
        <dbReference type="SAM" id="MobiDB-lite"/>
    </source>
</evidence>
<dbReference type="Gene3D" id="2.60.40.1880">
    <property type="entry name" value="Invasion associated locus B (IalB) protein"/>
    <property type="match status" value="1"/>
</dbReference>
<proteinExistence type="predicted"/>
<evidence type="ECO:0000313" key="2">
    <source>
        <dbReference type="EMBL" id="KAB2681162.1"/>
    </source>
</evidence>
<gene>
    <name evidence="2" type="ORF">F9L08_19890</name>
</gene>
<name>A0A6L3YFC1_9HYPH</name>
<accession>A0A6L3YFC1</accession>
<organism evidence="2 3">
    <name type="scientific">Brucella tritici</name>
    <dbReference type="NCBI Taxonomy" id="94626"/>
    <lineage>
        <taxon>Bacteria</taxon>
        <taxon>Pseudomonadati</taxon>
        <taxon>Pseudomonadota</taxon>
        <taxon>Alphaproteobacteria</taxon>
        <taxon>Hyphomicrobiales</taxon>
        <taxon>Brucellaceae</taxon>
        <taxon>Brucella/Ochrobactrum group</taxon>
        <taxon>Brucella</taxon>
    </lineage>
</organism>
<feature type="compositionally biased region" description="Basic and acidic residues" evidence="1">
    <location>
        <begin position="243"/>
        <end position="257"/>
    </location>
</feature>
<comment type="caution">
    <text evidence="2">The sequence shown here is derived from an EMBL/GenBank/DDBJ whole genome shotgun (WGS) entry which is preliminary data.</text>
</comment>
<protein>
    <recommendedName>
        <fullName evidence="4">Invasion associated locus B family protein</fullName>
    </recommendedName>
</protein>
<dbReference type="InterPro" id="IPR038696">
    <property type="entry name" value="IalB_sf"/>
</dbReference>
<evidence type="ECO:0008006" key="4">
    <source>
        <dbReference type="Google" id="ProtNLM"/>
    </source>
</evidence>
<dbReference type="InterPro" id="IPR010642">
    <property type="entry name" value="Invasion_prot_B"/>
</dbReference>
<dbReference type="EMBL" id="WBVX01000024">
    <property type="protein sequence ID" value="KAB2681162.1"/>
    <property type="molecule type" value="Genomic_DNA"/>
</dbReference>
<sequence>MTPAGTLAHPSLLTKTTGQAMCCLSSLSRSIIMKKIIVISAILSAVVHPSSAEEVVAAPASNEQPAGGTLAVKSPRLATFANDEFEDGDLMFISRPFGHWVMRCEWMLSTQKRICSIEQQALVEGVSVVWKIAPQIGDERPLLVIQAPRNMIPAAGMRLSFSGLEKTLPADDWFCTDNGCLSSFPFDGFLGAAITNSPQVSFSFSIDDAGQKKPVQIVGIMDGYKAALNAVTNDPFGSQVRVKAEESAKKKPGETKAPESGQPKSRPQAAVPAPRKASTMQAKNDTPTRRATGLY</sequence>
<dbReference type="Pfam" id="PF06776">
    <property type="entry name" value="IalB"/>
    <property type="match status" value="1"/>
</dbReference>
<reference evidence="2 3" key="1">
    <citation type="submission" date="2019-09" db="EMBL/GenBank/DDBJ databases">
        <title>Taxonomic organization of the family Brucellaceae based on a phylogenomic approach.</title>
        <authorList>
            <person name="Leclercq S."/>
            <person name="Cloeckaert A."/>
            <person name="Zygmunt M.S."/>
        </authorList>
    </citation>
    <scope>NUCLEOTIDE SEQUENCE [LARGE SCALE GENOMIC DNA]</scope>
    <source>
        <strain evidence="2 3">WS1830</strain>
    </source>
</reference>
<dbReference type="AlphaFoldDB" id="A0A6L3YFC1"/>